<keyword evidence="4" id="KW-1185">Reference proteome</keyword>
<feature type="region of interest" description="Disordered" evidence="1">
    <location>
        <begin position="168"/>
        <end position="255"/>
    </location>
</feature>
<feature type="compositionally biased region" description="Low complexity" evidence="1">
    <location>
        <begin position="425"/>
        <end position="436"/>
    </location>
</feature>
<accession>A0A5C3KMX8</accession>
<reference evidence="3 4" key="1">
    <citation type="journal article" date="2019" name="Nat. Ecol. Evol.">
        <title>Megaphylogeny resolves global patterns of mushroom evolution.</title>
        <authorList>
            <person name="Varga T."/>
            <person name="Krizsan K."/>
            <person name="Foldi C."/>
            <person name="Dima B."/>
            <person name="Sanchez-Garcia M."/>
            <person name="Sanchez-Ramirez S."/>
            <person name="Szollosi G.J."/>
            <person name="Szarkandi J.G."/>
            <person name="Papp V."/>
            <person name="Albert L."/>
            <person name="Andreopoulos W."/>
            <person name="Angelini C."/>
            <person name="Antonin V."/>
            <person name="Barry K.W."/>
            <person name="Bougher N.L."/>
            <person name="Buchanan P."/>
            <person name="Buyck B."/>
            <person name="Bense V."/>
            <person name="Catcheside P."/>
            <person name="Chovatia M."/>
            <person name="Cooper J."/>
            <person name="Damon W."/>
            <person name="Desjardin D."/>
            <person name="Finy P."/>
            <person name="Geml J."/>
            <person name="Haridas S."/>
            <person name="Hughes K."/>
            <person name="Justo A."/>
            <person name="Karasinski D."/>
            <person name="Kautmanova I."/>
            <person name="Kiss B."/>
            <person name="Kocsube S."/>
            <person name="Kotiranta H."/>
            <person name="LaButti K.M."/>
            <person name="Lechner B.E."/>
            <person name="Liimatainen K."/>
            <person name="Lipzen A."/>
            <person name="Lukacs Z."/>
            <person name="Mihaltcheva S."/>
            <person name="Morgado L.N."/>
            <person name="Niskanen T."/>
            <person name="Noordeloos M.E."/>
            <person name="Ohm R.A."/>
            <person name="Ortiz-Santana B."/>
            <person name="Ovrebo C."/>
            <person name="Racz N."/>
            <person name="Riley R."/>
            <person name="Savchenko A."/>
            <person name="Shiryaev A."/>
            <person name="Soop K."/>
            <person name="Spirin V."/>
            <person name="Szebenyi C."/>
            <person name="Tomsovsky M."/>
            <person name="Tulloss R.E."/>
            <person name="Uehling J."/>
            <person name="Grigoriev I.V."/>
            <person name="Vagvolgyi C."/>
            <person name="Papp T."/>
            <person name="Martin F.M."/>
            <person name="Miettinen O."/>
            <person name="Hibbett D.S."/>
            <person name="Nagy L.G."/>
        </authorList>
    </citation>
    <scope>NUCLEOTIDE SEQUENCE [LARGE SCALE GENOMIC DNA]</scope>
    <source>
        <strain evidence="3 4">CBS 121175</strain>
    </source>
</reference>
<protein>
    <submittedName>
        <fullName evidence="3">Uncharacterized protein</fullName>
    </submittedName>
</protein>
<sequence length="647" mass="67408">MRSKVLYFVYLLGAVASTLAVKVTLRQTNFKQENWHFGLMIHEGDNVSKGEVHEAVRDESIDSPTVGHMLYEGPRLRSNGKLNIVSLGKEHGKVTIDMPDASKDDVINAMKTFPPSRIPGNSESCGDFQNCLDFTKHTMDRLEADGKIASTDAGLQKFRKIYDEEAERVRDATDWNSRDKAEKARVAKAQAEQEAAQAEASGSGTKRQRSDTPPDATPDPDRPDVKRTATDSNNPGGSGSGSGSDEGERCTRDGGACAYRPKQAAGAGAERAKSIPVAGADRAKSVPVAAKGLPRSAGAANAKSPAARSGVSRGTARGSAGRTARAGANRATARGAGTQGGARSRAGRAGRAGRTGVNRATGRRAATRGGARNAAGQAGARGRAGASRGAATRGGARGRAGQAGAPRGAAGRASASRVTGRRTATRGGARSAAGRPGAKGRAGRPAGRGAAARGGARGRAGANRATGRNGAGQAGASRSAGTRGRARGRAVRAGAPRDVLQLEVEQGTLLADLERRGELEGELVEGLQLEVELEGGLARKGLLEGMLLAELEREVALVLHRVMLDELARIGQLAELEQEGMALLVELQQRAALERLEDLPPEQEQRDVLQTSGVRAQEERSSRLAQPGPEHHGDKLGLVQLVHVIGN</sequence>
<feature type="compositionally biased region" description="Basic and acidic residues" evidence="1">
    <location>
        <begin position="219"/>
        <end position="229"/>
    </location>
</feature>
<feature type="chain" id="PRO_5023133313" evidence="2">
    <location>
        <begin position="21"/>
        <end position="647"/>
    </location>
</feature>
<feature type="signal peptide" evidence="2">
    <location>
        <begin position="1"/>
        <end position="20"/>
    </location>
</feature>
<dbReference type="Proteomes" id="UP000307440">
    <property type="component" value="Unassembled WGS sequence"/>
</dbReference>
<keyword evidence="2" id="KW-0732">Signal</keyword>
<name>A0A5C3KMX8_COPMA</name>
<proteinExistence type="predicted"/>
<feature type="compositionally biased region" description="Basic and acidic residues" evidence="1">
    <location>
        <begin position="168"/>
        <end position="185"/>
    </location>
</feature>
<evidence type="ECO:0000313" key="4">
    <source>
        <dbReference type="Proteomes" id="UP000307440"/>
    </source>
</evidence>
<evidence type="ECO:0000256" key="2">
    <source>
        <dbReference type="SAM" id="SignalP"/>
    </source>
</evidence>
<dbReference type="OrthoDB" id="3061930at2759"/>
<feature type="region of interest" description="Disordered" evidence="1">
    <location>
        <begin position="281"/>
        <end position="492"/>
    </location>
</feature>
<dbReference type="STRING" id="230819.A0A5C3KMX8"/>
<evidence type="ECO:0000313" key="3">
    <source>
        <dbReference type="EMBL" id="TFK21576.1"/>
    </source>
</evidence>
<dbReference type="EMBL" id="ML210264">
    <property type="protein sequence ID" value="TFK21576.1"/>
    <property type="molecule type" value="Genomic_DNA"/>
</dbReference>
<feature type="compositionally biased region" description="Low complexity" evidence="1">
    <location>
        <begin position="296"/>
        <end position="360"/>
    </location>
</feature>
<feature type="compositionally biased region" description="Low complexity" evidence="1">
    <location>
        <begin position="367"/>
        <end position="418"/>
    </location>
</feature>
<feature type="region of interest" description="Disordered" evidence="1">
    <location>
        <begin position="600"/>
        <end position="634"/>
    </location>
</feature>
<dbReference type="AlphaFoldDB" id="A0A5C3KMX8"/>
<gene>
    <name evidence="3" type="ORF">FA15DRAFT_707100</name>
</gene>
<evidence type="ECO:0000256" key="1">
    <source>
        <dbReference type="SAM" id="MobiDB-lite"/>
    </source>
</evidence>
<organism evidence="3 4">
    <name type="scientific">Coprinopsis marcescibilis</name>
    <name type="common">Agaric fungus</name>
    <name type="synonym">Psathyrella marcescibilis</name>
    <dbReference type="NCBI Taxonomy" id="230819"/>
    <lineage>
        <taxon>Eukaryota</taxon>
        <taxon>Fungi</taxon>
        <taxon>Dikarya</taxon>
        <taxon>Basidiomycota</taxon>
        <taxon>Agaricomycotina</taxon>
        <taxon>Agaricomycetes</taxon>
        <taxon>Agaricomycetidae</taxon>
        <taxon>Agaricales</taxon>
        <taxon>Agaricineae</taxon>
        <taxon>Psathyrellaceae</taxon>
        <taxon>Coprinopsis</taxon>
    </lineage>
</organism>
<feature type="compositionally biased region" description="Low complexity" evidence="1">
    <location>
        <begin position="443"/>
        <end position="468"/>
    </location>
</feature>
<feature type="compositionally biased region" description="Low complexity" evidence="1">
    <location>
        <begin position="474"/>
        <end position="483"/>
    </location>
</feature>
<feature type="compositionally biased region" description="Low complexity" evidence="1">
    <location>
        <begin position="187"/>
        <end position="200"/>
    </location>
</feature>